<name>A0A1H3F0T7_9FIRM</name>
<keyword evidence="8" id="KW-0414">Isoprene biosynthesis</keyword>
<dbReference type="Pfam" id="PF00348">
    <property type="entry name" value="polyprenyl_synt"/>
    <property type="match status" value="1"/>
</dbReference>
<dbReference type="Proteomes" id="UP000183918">
    <property type="component" value="Unassembled WGS sequence"/>
</dbReference>
<keyword evidence="6" id="KW-0479">Metal-binding</keyword>
<dbReference type="GO" id="GO:0046872">
    <property type="term" value="F:metal ion binding"/>
    <property type="evidence" value="ECO:0007669"/>
    <property type="project" value="UniProtKB-KW"/>
</dbReference>
<keyword evidence="14" id="KW-1185">Reference proteome</keyword>
<evidence type="ECO:0000313" key="14">
    <source>
        <dbReference type="Proteomes" id="UP000183918"/>
    </source>
</evidence>
<dbReference type="GO" id="GO:0016114">
    <property type="term" value="P:terpenoid biosynthetic process"/>
    <property type="evidence" value="ECO:0007669"/>
    <property type="project" value="UniProtKB-ARBA"/>
</dbReference>
<evidence type="ECO:0000256" key="4">
    <source>
        <dbReference type="ARBA" id="ARBA00015100"/>
    </source>
</evidence>
<dbReference type="InterPro" id="IPR008949">
    <property type="entry name" value="Isoprenoid_synthase_dom_sf"/>
</dbReference>
<keyword evidence="5 12" id="KW-0808">Transferase</keyword>
<dbReference type="NCBIfam" id="NF045485">
    <property type="entry name" value="FPPsyn"/>
    <property type="match status" value="1"/>
</dbReference>
<dbReference type="PANTHER" id="PTHR43281:SF1">
    <property type="entry name" value="FARNESYL DIPHOSPHATE SYNTHASE"/>
    <property type="match status" value="1"/>
</dbReference>
<proteinExistence type="inferred from homology"/>
<dbReference type="Gene3D" id="1.10.600.10">
    <property type="entry name" value="Farnesyl Diphosphate Synthase"/>
    <property type="match status" value="1"/>
</dbReference>
<gene>
    <name evidence="13" type="ORF">SAMN02910414_00089</name>
</gene>
<dbReference type="PANTHER" id="PTHR43281">
    <property type="entry name" value="FARNESYL DIPHOSPHATE SYNTHASE"/>
    <property type="match status" value="1"/>
</dbReference>
<dbReference type="AlphaFoldDB" id="A0A1H3F0T7"/>
<comment type="cofactor">
    <cofactor evidence="1">
        <name>Mg(2+)</name>
        <dbReference type="ChEBI" id="CHEBI:18420"/>
    </cofactor>
</comment>
<comment type="catalytic activity">
    <reaction evidence="11">
        <text>isopentenyl diphosphate + (2E)-geranyl diphosphate = (2E,6E)-farnesyl diphosphate + diphosphate</text>
        <dbReference type="Rhea" id="RHEA:19361"/>
        <dbReference type="ChEBI" id="CHEBI:33019"/>
        <dbReference type="ChEBI" id="CHEBI:58057"/>
        <dbReference type="ChEBI" id="CHEBI:128769"/>
        <dbReference type="ChEBI" id="CHEBI:175763"/>
        <dbReference type="EC" id="2.5.1.10"/>
    </reaction>
</comment>
<dbReference type="PROSITE" id="PS00723">
    <property type="entry name" value="POLYPRENYL_SYNTHASE_1"/>
    <property type="match status" value="1"/>
</dbReference>
<evidence type="ECO:0000256" key="3">
    <source>
        <dbReference type="ARBA" id="ARBA00012439"/>
    </source>
</evidence>
<evidence type="ECO:0000256" key="1">
    <source>
        <dbReference type="ARBA" id="ARBA00001946"/>
    </source>
</evidence>
<dbReference type="GO" id="GO:0004337">
    <property type="term" value="F:(2E,6E)-farnesyl diphosphate synthase activity"/>
    <property type="evidence" value="ECO:0007669"/>
    <property type="project" value="UniProtKB-EC"/>
</dbReference>
<dbReference type="PROSITE" id="PS00444">
    <property type="entry name" value="POLYPRENYL_SYNTHASE_2"/>
    <property type="match status" value="1"/>
</dbReference>
<dbReference type="GO" id="GO:0005737">
    <property type="term" value="C:cytoplasm"/>
    <property type="evidence" value="ECO:0007669"/>
    <property type="project" value="UniProtKB-ARBA"/>
</dbReference>
<dbReference type="STRING" id="1122142.SAMN02910414_00089"/>
<evidence type="ECO:0000256" key="7">
    <source>
        <dbReference type="ARBA" id="ARBA00022842"/>
    </source>
</evidence>
<dbReference type="InterPro" id="IPR053378">
    <property type="entry name" value="Prenyl_diphosphate_synthase"/>
</dbReference>
<evidence type="ECO:0000256" key="8">
    <source>
        <dbReference type="ARBA" id="ARBA00023229"/>
    </source>
</evidence>
<dbReference type="InterPro" id="IPR000092">
    <property type="entry name" value="Polyprenyl_synt"/>
</dbReference>
<dbReference type="SFLD" id="SFLDS00005">
    <property type="entry name" value="Isoprenoid_Synthase_Type_I"/>
    <property type="match status" value="1"/>
</dbReference>
<dbReference type="SUPFAM" id="SSF48576">
    <property type="entry name" value="Terpenoid synthases"/>
    <property type="match status" value="1"/>
</dbReference>
<evidence type="ECO:0000256" key="5">
    <source>
        <dbReference type="ARBA" id="ARBA00022679"/>
    </source>
</evidence>
<dbReference type="OrthoDB" id="9805316at2"/>
<dbReference type="EC" id="2.5.1.10" evidence="3"/>
<reference evidence="13 14" key="1">
    <citation type="submission" date="2016-10" db="EMBL/GenBank/DDBJ databases">
        <authorList>
            <person name="de Groot N.N."/>
        </authorList>
    </citation>
    <scope>NUCLEOTIDE SEQUENCE [LARGE SCALE GENOMIC DNA]</scope>
    <source>
        <strain evidence="13 14">DSM 14045</strain>
    </source>
</reference>
<dbReference type="EMBL" id="FNPG01000004">
    <property type="protein sequence ID" value="SDX84632.1"/>
    <property type="molecule type" value="Genomic_DNA"/>
</dbReference>
<accession>A0A1H3F0T7</accession>
<evidence type="ECO:0000256" key="6">
    <source>
        <dbReference type="ARBA" id="ARBA00022723"/>
    </source>
</evidence>
<evidence type="ECO:0000256" key="2">
    <source>
        <dbReference type="ARBA" id="ARBA00006706"/>
    </source>
</evidence>
<keyword evidence="7" id="KW-0460">Magnesium</keyword>
<evidence type="ECO:0000256" key="9">
    <source>
        <dbReference type="ARBA" id="ARBA00032380"/>
    </source>
</evidence>
<evidence type="ECO:0000256" key="10">
    <source>
        <dbReference type="ARBA" id="ARBA00032873"/>
    </source>
</evidence>
<dbReference type="CDD" id="cd00685">
    <property type="entry name" value="Trans_IPPS_HT"/>
    <property type="match status" value="1"/>
</dbReference>
<protein>
    <recommendedName>
        <fullName evidence="4">Farnesyl diphosphate synthase</fullName>
        <ecNumber evidence="3">2.5.1.10</ecNumber>
    </recommendedName>
    <alternativeName>
        <fullName evidence="10">(2E,6E)-farnesyl diphosphate synthase</fullName>
    </alternativeName>
    <alternativeName>
        <fullName evidence="9">Geranyltranstransferase</fullName>
    </alternativeName>
</protein>
<dbReference type="FunFam" id="1.10.600.10:FF:000001">
    <property type="entry name" value="Geranylgeranyl diphosphate synthase"/>
    <property type="match status" value="1"/>
</dbReference>
<evidence type="ECO:0000256" key="11">
    <source>
        <dbReference type="ARBA" id="ARBA00049399"/>
    </source>
</evidence>
<evidence type="ECO:0000256" key="12">
    <source>
        <dbReference type="RuleBase" id="RU004466"/>
    </source>
</evidence>
<sequence length="299" mass="33579">MCFKEEITKRAKEITEKIVLYLPKEEGYQRTIFSAMNYSIVVGGKRIRPMLMKAVYDMFGGTSDSIYPFMAAIEMIHTYSLVHDDLPAMDNDEYRRGNKTTHAKYGEAMGILAGDALLNYAYEVAIGAFDVDSDNKDSVIRALKVLTQKAGVYGMVGGQVVDVESEKSPESVITREKLDFIYRLKTGALIEASMVIGAVLANASEEDITMVEQIASKIGLAFQIQDDILDVVSTFEELGKPIGSDEKNNKETYVTFEGIEKSREDLKKLTDEAIDMLHSFGKDDKFLEQLFVYLVYRNK</sequence>
<dbReference type="RefSeq" id="WP_074714931.1">
    <property type="nucleotide sequence ID" value="NZ_FNPG01000004.1"/>
</dbReference>
<dbReference type="InterPro" id="IPR033749">
    <property type="entry name" value="Polyprenyl_synt_CS"/>
</dbReference>
<dbReference type="SFLD" id="SFLDG01017">
    <property type="entry name" value="Polyprenyl_Transferase_Like"/>
    <property type="match status" value="1"/>
</dbReference>
<organism evidence="13 14">
    <name type="scientific">Lachnobacterium bovis DSM 14045</name>
    <dbReference type="NCBI Taxonomy" id="1122142"/>
    <lineage>
        <taxon>Bacteria</taxon>
        <taxon>Bacillati</taxon>
        <taxon>Bacillota</taxon>
        <taxon>Clostridia</taxon>
        <taxon>Lachnospirales</taxon>
        <taxon>Lachnospiraceae</taxon>
        <taxon>Lachnobacterium</taxon>
    </lineage>
</organism>
<evidence type="ECO:0000313" key="13">
    <source>
        <dbReference type="EMBL" id="SDX84632.1"/>
    </source>
</evidence>
<comment type="similarity">
    <text evidence="2 12">Belongs to the FPP/GGPP synthase family.</text>
</comment>